<comment type="caution">
    <text evidence="1">The sequence shown here is derived from an EMBL/GenBank/DDBJ whole genome shotgun (WGS) entry which is preliminary data.</text>
</comment>
<keyword evidence="2" id="KW-1185">Reference proteome</keyword>
<evidence type="ECO:0000313" key="2">
    <source>
        <dbReference type="Proteomes" id="UP001227192"/>
    </source>
</evidence>
<sequence length="130" mass="14798">MLGKSKRRNKKADTIKYILFVLPTQLMALSHLETSPTTSVELRRILGAITPVIKLEEKYTNKEMGDNVAVNITKDRDGYTFEVYQIRECQPSAWPYTSSQDRRPSTARVIPASQVAEVSTLTMEINKHLK</sequence>
<name>A0AAI9X7H7_PENTH</name>
<organism evidence="1 2">
    <name type="scientific">Penicillium thymicola</name>
    <dbReference type="NCBI Taxonomy" id="293382"/>
    <lineage>
        <taxon>Eukaryota</taxon>
        <taxon>Fungi</taxon>
        <taxon>Dikarya</taxon>
        <taxon>Ascomycota</taxon>
        <taxon>Pezizomycotina</taxon>
        <taxon>Eurotiomycetes</taxon>
        <taxon>Eurotiomycetidae</taxon>
        <taxon>Eurotiales</taxon>
        <taxon>Aspergillaceae</taxon>
        <taxon>Penicillium</taxon>
    </lineage>
</organism>
<proteinExistence type="predicted"/>
<dbReference type="EMBL" id="LACB01000193">
    <property type="protein sequence ID" value="KAJ9486750.1"/>
    <property type="molecule type" value="Genomic_DNA"/>
</dbReference>
<reference evidence="1" key="2">
    <citation type="journal article" date="2016" name="Fungal Biol.">
        <title>Ochratoxin A production by Penicillium thymicola.</title>
        <authorList>
            <person name="Nguyen H.D.T."/>
            <person name="McMullin D.R."/>
            <person name="Ponomareva E."/>
            <person name="Riley R."/>
            <person name="Pomraning K.R."/>
            <person name="Baker S.E."/>
            <person name="Seifert K.A."/>
        </authorList>
    </citation>
    <scope>NUCLEOTIDE SEQUENCE</scope>
    <source>
        <strain evidence="1">DAOM 180753</strain>
    </source>
</reference>
<evidence type="ECO:0000313" key="1">
    <source>
        <dbReference type="EMBL" id="KAJ9486750.1"/>
    </source>
</evidence>
<accession>A0AAI9X7H7</accession>
<gene>
    <name evidence="1" type="ORF">VN97_g6584</name>
</gene>
<reference evidence="1" key="1">
    <citation type="submission" date="2015-06" db="EMBL/GenBank/DDBJ databases">
        <authorList>
            <person name="Nguyen H."/>
        </authorList>
    </citation>
    <scope>NUCLEOTIDE SEQUENCE</scope>
    <source>
        <strain evidence="1">DAOM 180753</strain>
    </source>
</reference>
<protein>
    <submittedName>
        <fullName evidence="1">Uncharacterized protein</fullName>
    </submittedName>
</protein>
<dbReference type="AlphaFoldDB" id="A0AAI9X7H7"/>
<dbReference type="Proteomes" id="UP001227192">
    <property type="component" value="Unassembled WGS sequence"/>
</dbReference>